<dbReference type="Pfam" id="PF05699">
    <property type="entry name" value="Dimer_Tnp_hAT"/>
    <property type="match status" value="1"/>
</dbReference>
<dbReference type="Proteomes" id="UP000327044">
    <property type="component" value="Unassembled WGS sequence"/>
</dbReference>
<feature type="domain" description="HAT C-terminal dimerisation" evidence="1">
    <location>
        <begin position="327"/>
        <end position="385"/>
    </location>
</feature>
<name>A0A5N4B4Z6_PHOPY</name>
<organism evidence="2 3">
    <name type="scientific">Photinus pyralis</name>
    <name type="common">Common eastern firefly</name>
    <name type="synonym">Lampyris pyralis</name>
    <dbReference type="NCBI Taxonomy" id="7054"/>
    <lineage>
        <taxon>Eukaryota</taxon>
        <taxon>Metazoa</taxon>
        <taxon>Ecdysozoa</taxon>
        <taxon>Arthropoda</taxon>
        <taxon>Hexapoda</taxon>
        <taxon>Insecta</taxon>
        <taxon>Pterygota</taxon>
        <taxon>Neoptera</taxon>
        <taxon>Endopterygota</taxon>
        <taxon>Coleoptera</taxon>
        <taxon>Polyphaga</taxon>
        <taxon>Elateriformia</taxon>
        <taxon>Elateroidea</taxon>
        <taxon>Lampyridae</taxon>
        <taxon>Lampyrinae</taxon>
        <taxon>Photinus</taxon>
    </lineage>
</organism>
<dbReference type="AlphaFoldDB" id="A0A5N4B4Z6"/>
<protein>
    <recommendedName>
        <fullName evidence="1">HAT C-terminal dimerisation domain-containing protein</fullName>
    </recommendedName>
</protein>
<dbReference type="InParanoid" id="A0A5N4B4Z6"/>
<sequence>MSGKYRGLQAEIRNRNNLAFYVPCAAHSLNLVGQCSVEASTEASRYFMFLQKLYAFFANSTHRWDVLTRKLQENKKKFTLKSLSSTRWSCREDATKALEANYDEIYDSLTAIRDDPNEKKETKMESSSLVNTLEKFETAFMTIFWNTVLNQLGAVSNTLQKPGLDLNTGTQLLQGLQTSIKKHRENFECFEEKTKNLSTHVDFQYSKKRSDLKRKFPDGQSLHLEGSTKFKIETYYVSIDTLVSELDKRREAYSDISRLFGFFGDFRNIEEEELRECARKIVDTYKDDLDIALVEEIVFFRNFLLTIPNFENLVPKNMLDIIVEKDLISVFPNMYIVLRIYLTLAVTNCESERSFSKLSFIKNELRSSMGETRLVSLAICSIEHDVLRSINFEDIIKTFVRNKHRKKALPFSFSTS</sequence>
<keyword evidence="3" id="KW-1185">Reference proteome</keyword>
<gene>
    <name evidence="2" type="ORF">PPYR_01578</name>
</gene>
<evidence type="ECO:0000313" key="2">
    <source>
        <dbReference type="EMBL" id="KAB0804608.1"/>
    </source>
</evidence>
<accession>A0A5N4B4Z6</accession>
<dbReference type="GO" id="GO:0046983">
    <property type="term" value="F:protein dimerization activity"/>
    <property type="evidence" value="ECO:0007669"/>
    <property type="project" value="InterPro"/>
</dbReference>
<dbReference type="PANTHER" id="PTHR45749:SF23">
    <property type="entry name" value="ZINC FINGER MYM-TYPE PROTEIN 1-LIKE"/>
    <property type="match status" value="1"/>
</dbReference>
<evidence type="ECO:0000313" key="3">
    <source>
        <dbReference type="Proteomes" id="UP000327044"/>
    </source>
</evidence>
<proteinExistence type="predicted"/>
<evidence type="ECO:0000259" key="1">
    <source>
        <dbReference type="Pfam" id="PF05699"/>
    </source>
</evidence>
<dbReference type="PANTHER" id="PTHR45749">
    <property type="match status" value="1"/>
</dbReference>
<comment type="caution">
    <text evidence="2">The sequence shown here is derived from an EMBL/GenBank/DDBJ whole genome shotgun (WGS) entry which is preliminary data.</text>
</comment>
<dbReference type="EMBL" id="VVIM01000001">
    <property type="protein sequence ID" value="KAB0804608.1"/>
    <property type="molecule type" value="Genomic_DNA"/>
</dbReference>
<reference evidence="2 3" key="1">
    <citation type="journal article" date="2018" name="Elife">
        <title>Firefly genomes illuminate parallel origins of bioluminescence in beetles.</title>
        <authorList>
            <person name="Fallon T.R."/>
            <person name="Lower S.E."/>
            <person name="Chang C.H."/>
            <person name="Bessho-Uehara M."/>
            <person name="Martin G.J."/>
            <person name="Bewick A.J."/>
            <person name="Behringer M."/>
            <person name="Debat H.J."/>
            <person name="Wong I."/>
            <person name="Day J.C."/>
            <person name="Suvorov A."/>
            <person name="Silva C.J."/>
            <person name="Stanger-Hall K.F."/>
            <person name="Hall D.W."/>
            <person name="Schmitz R.J."/>
            <person name="Nelson D.R."/>
            <person name="Lewis S.M."/>
            <person name="Shigenobu S."/>
            <person name="Bybee S.M."/>
            <person name="Larracuente A.M."/>
            <person name="Oba Y."/>
            <person name="Weng J.K."/>
        </authorList>
    </citation>
    <scope>NUCLEOTIDE SEQUENCE [LARGE SCALE GENOMIC DNA]</scope>
    <source>
        <strain evidence="2">1611_PpyrPB1</strain>
        <tissue evidence="2">Whole body</tissue>
    </source>
</reference>
<dbReference type="InterPro" id="IPR012337">
    <property type="entry name" value="RNaseH-like_sf"/>
</dbReference>
<dbReference type="InterPro" id="IPR008906">
    <property type="entry name" value="HATC_C_dom"/>
</dbReference>
<dbReference type="SUPFAM" id="SSF53098">
    <property type="entry name" value="Ribonuclease H-like"/>
    <property type="match status" value="1"/>
</dbReference>
<dbReference type="OrthoDB" id="6779073at2759"/>